<comment type="caution">
    <text evidence="2">The sequence shown here is derived from an EMBL/GenBank/DDBJ whole genome shotgun (WGS) entry which is preliminary data.</text>
</comment>
<dbReference type="InterPro" id="IPR018247">
    <property type="entry name" value="EF_Hand_1_Ca_BS"/>
</dbReference>
<proteinExistence type="predicted"/>
<dbReference type="PATRIC" id="fig|69222.5.peg.3846"/>
<evidence type="ECO:0000256" key="1">
    <source>
        <dbReference type="SAM" id="MobiDB-lite"/>
    </source>
</evidence>
<dbReference type="SUPFAM" id="SSF53955">
    <property type="entry name" value="Lysozyme-like"/>
    <property type="match status" value="1"/>
</dbReference>
<feature type="compositionally biased region" description="Polar residues" evidence="1">
    <location>
        <begin position="11"/>
        <end position="21"/>
    </location>
</feature>
<dbReference type="RefSeq" id="WP_052018930.1">
    <property type="nucleotide sequence ID" value="NZ_JFHN01000066.1"/>
</dbReference>
<accession>A0A014NJV5</accession>
<evidence type="ECO:0000313" key="3">
    <source>
        <dbReference type="Proteomes" id="UP000019918"/>
    </source>
</evidence>
<dbReference type="STRING" id="69222.BG55_18870"/>
<keyword evidence="3" id="KW-1185">Reference proteome</keyword>
<dbReference type="EMBL" id="JFHN01000066">
    <property type="protein sequence ID" value="EXU74085.1"/>
    <property type="molecule type" value="Genomic_DNA"/>
</dbReference>
<evidence type="ECO:0000313" key="2">
    <source>
        <dbReference type="EMBL" id="EXU74085.1"/>
    </source>
</evidence>
<organism evidence="2 3">
    <name type="scientific">Erwinia mallotivora</name>
    <dbReference type="NCBI Taxonomy" id="69222"/>
    <lineage>
        <taxon>Bacteria</taxon>
        <taxon>Pseudomonadati</taxon>
        <taxon>Pseudomonadota</taxon>
        <taxon>Gammaproteobacteria</taxon>
        <taxon>Enterobacterales</taxon>
        <taxon>Erwiniaceae</taxon>
        <taxon>Erwinia</taxon>
    </lineage>
</organism>
<name>A0A014NJV5_9GAMM</name>
<reference evidence="2 3" key="1">
    <citation type="submission" date="2014-02" db="EMBL/GenBank/DDBJ databases">
        <title>Draft genome of Erwinia mallotivora strain BT-MARDI, a papaya dieback pathogen.</title>
        <authorList>
            <person name="Redzuan R."/>
            <person name="Abu Bakar N."/>
            <person name="Badrun R."/>
            <person name="Mohd Raih M.F."/>
            <person name="Rozano L."/>
            <person name="Mat Amin N."/>
        </authorList>
    </citation>
    <scope>NUCLEOTIDE SEQUENCE [LARGE SCALE GENOMIC DNA]</scope>
    <source>
        <strain evidence="2 3">BT-MARDI</strain>
    </source>
</reference>
<dbReference type="Gene3D" id="1.10.530.10">
    <property type="match status" value="1"/>
</dbReference>
<dbReference type="AlphaFoldDB" id="A0A014NJV5"/>
<dbReference type="Proteomes" id="UP000019918">
    <property type="component" value="Unassembled WGS sequence"/>
</dbReference>
<protein>
    <recommendedName>
        <fullName evidence="4">EF-hand domain-containing protein</fullName>
    </recommendedName>
</protein>
<dbReference type="InterPro" id="IPR023346">
    <property type="entry name" value="Lysozyme-like_dom_sf"/>
</dbReference>
<gene>
    <name evidence="2" type="ORF">BG55_18870</name>
</gene>
<sequence>MSVLPEFSWPVPSSNRGSDFASQDDVMSHLEGEASGWYMLGSNGLWHGGIHITNATTPWCALSGKAASEAVDFPVAFKGEQSVRCMADGEVVAYRICRDYLNVPWETGPLHLSGSFVLVRHYIQPGEKKENGLHFYTLYMHLAPYSAYASSENETQWIVNDNLPVFHREWTPDANAENRNTYRLATIPKGSQIEWDASDSSLHTIGSNGRRYGLVTFNGLSDRAKGKGTKTGLKEGQQYWILTDRNNLVPSSGAAARPSWWTHLLPPYAEPMAFDTVVCPTPYPIGAGDSVGHLGYFQVPKDGGYDSRYQVHIECLSADDSLPTFLTNPEKAGENAPLYLKCPTGLPLFSKDLNTKTMVSDGRVTAGEALLKLSRVKTELDAEKQEYWFLPYANGYVPKSNTSVETLSQYDLEKLGFTTTVDEAPGFDHLDGKTPPKGLVRTLYDRLFHAASNDTRVSHRAVPHNYQRLLNRIDGSISPYSRQEYLSAVHNPSYRDVKNKMIVKHPSEWYYKKDDSIWLPFLNNLTKDAPEWKEYSEAYIEKMVWMQEAGKLKLGPLLWHMHPVMFLGTLKSSNKIIWMKKFFEKFGADKTSAFRAKLLEVSNDLNIDPNYIMACIALETGKTFRTDIKNPGSSATGLIQFMKATAEELGTSIPQLRRMDHVQQMEYVKKYFQMQSRNINIPTEEWSLEDVYYSIFSPKTIKIKPNGIIYQKGDGGTYDKNLYHDINKDGKITKSEIAENIRLNYRPGIPEAD</sequence>
<evidence type="ECO:0008006" key="4">
    <source>
        <dbReference type="Google" id="ProtNLM"/>
    </source>
</evidence>
<dbReference type="OrthoDB" id="6444570at2"/>
<feature type="region of interest" description="Disordered" evidence="1">
    <location>
        <begin position="1"/>
        <end position="21"/>
    </location>
</feature>
<dbReference type="PROSITE" id="PS00018">
    <property type="entry name" value="EF_HAND_1"/>
    <property type="match status" value="1"/>
</dbReference>